<dbReference type="Proteomes" id="UP000298180">
    <property type="component" value="Unassembled WGS sequence"/>
</dbReference>
<dbReference type="InterPro" id="IPR011856">
    <property type="entry name" value="tRNA_endonuc-like_dom_sf"/>
</dbReference>
<name>A0A4Z0BYN5_9BURK</name>
<reference evidence="3 4" key="1">
    <citation type="submission" date="2019-03" db="EMBL/GenBank/DDBJ databases">
        <title>Ramlibacter henchirensis DSM 14656, whole genome shotgun sequence.</title>
        <authorList>
            <person name="Zhang X."/>
            <person name="Feng G."/>
            <person name="Zhu H."/>
        </authorList>
    </citation>
    <scope>NUCLEOTIDE SEQUENCE [LARGE SCALE GENOMIC DNA]</scope>
    <source>
        <strain evidence="3 4">DSM 14656</strain>
    </source>
</reference>
<dbReference type="AlphaFoldDB" id="A0A4Z0BYN5"/>
<dbReference type="GO" id="GO:0003677">
    <property type="term" value="F:DNA binding"/>
    <property type="evidence" value="ECO:0007669"/>
    <property type="project" value="InterPro"/>
</dbReference>
<keyword evidence="4" id="KW-1185">Reference proteome</keyword>
<gene>
    <name evidence="3" type="ORF">EZ313_13540</name>
</gene>
<protein>
    <recommendedName>
        <fullName evidence="2">Restriction endonuclease type IV Mrr domain-containing protein</fullName>
    </recommendedName>
</protein>
<evidence type="ECO:0000259" key="2">
    <source>
        <dbReference type="Pfam" id="PF04471"/>
    </source>
</evidence>
<dbReference type="InterPro" id="IPR011335">
    <property type="entry name" value="Restrct_endonuc-II-like"/>
</dbReference>
<dbReference type="PANTHER" id="PTHR30015:SF7">
    <property type="entry name" value="TYPE IV METHYL-DIRECTED RESTRICTION ENZYME ECOKMRR"/>
    <property type="match status" value="1"/>
</dbReference>
<dbReference type="EMBL" id="SMLM01000002">
    <property type="protein sequence ID" value="TFZ03125.1"/>
    <property type="molecule type" value="Genomic_DNA"/>
</dbReference>
<accession>A0A4Z0BYN5</accession>
<dbReference type="PANTHER" id="PTHR30015">
    <property type="entry name" value="MRR RESTRICTION SYSTEM PROTEIN"/>
    <property type="match status" value="1"/>
</dbReference>
<dbReference type="SUPFAM" id="SSF52980">
    <property type="entry name" value="Restriction endonuclease-like"/>
    <property type="match status" value="1"/>
</dbReference>
<dbReference type="GO" id="GO:0015666">
    <property type="term" value="F:restriction endodeoxyribonuclease activity"/>
    <property type="evidence" value="ECO:0007669"/>
    <property type="project" value="TreeGrafter"/>
</dbReference>
<sequence>MTPPAEFEEAPPHRGERQPPRAWGAQVFQDIEWRRFESLCSRLFTQAGFDVRPQSHGPEGGVDIWLHSRSAQGPIGVVQCKHWRVRPVGVQQLREFVSLMASHNLARGTYITTSTFTADALRFARERGIDTLDGEGLLQLIAQRSSEQQQSLLAHAYEGEYWRPTCGSCGLKMVEVSPRTGGAGFWGCADLPRCRFTLPVVPQA</sequence>
<feature type="region of interest" description="Disordered" evidence="1">
    <location>
        <begin position="1"/>
        <end position="22"/>
    </location>
</feature>
<dbReference type="InterPro" id="IPR007560">
    <property type="entry name" value="Restrct_endonuc_IV_Mrr"/>
</dbReference>
<dbReference type="OrthoDB" id="5782056at2"/>
<evidence type="ECO:0000313" key="4">
    <source>
        <dbReference type="Proteomes" id="UP000298180"/>
    </source>
</evidence>
<feature type="domain" description="Restriction endonuclease type IV Mrr" evidence="2">
    <location>
        <begin position="29"/>
        <end position="141"/>
    </location>
</feature>
<evidence type="ECO:0000313" key="3">
    <source>
        <dbReference type="EMBL" id="TFZ03125.1"/>
    </source>
</evidence>
<dbReference type="InterPro" id="IPR052906">
    <property type="entry name" value="Type_IV_Methyl-Rstrct_Enzyme"/>
</dbReference>
<dbReference type="Gene3D" id="3.40.1350.10">
    <property type="match status" value="1"/>
</dbReference>
<evidence type="ECO:0000256" key="1">
    <source>
        <dbReference type="SAM" id="MobiDB-lite"/>
    </source>
</evidence>
<organism evidence="3 4">
    <name type="scientific">Ramlibacter henchirensis</name>
    <dbReference type="NCBI Taxonomy" id="204072"/>
    <lineage>
        <taxon>Bacteria</taxon>
        <taxon>Pseudomonadati</taxon>
        <taxon>Pseudomonadota</taxon>
        <taxon>Betaproteobacteria</taxon>
        <taxon>Burkholderiales</taxon>
        <taxon>Comamonadaceae</taxon>
        <taxon>Ramlibacter</taxon>
    </lineage>
</organism>
<dbReference type="Pfam" id="PF04471">
    <property type="entry name" value="Mrr_cat"/>
    <property type="match status" value="1"/>
</dbReference>
<feature type="compositionally biased region" description="Basic and acidic residues" evidence="1">
    <location>
        <begin position="10"/>
        <end position="19"/>
    </location>
</feature>
<comment type="caution">
    <text evidence="3">The sequence shown here is derived from an EMBL/GenBank/DDBJ whole genome shotgun (WGS) entry which is preliminary data.</text>
</comment>
<proteinExistence type="predicted"/>
<dbReference type="GO" id="GO:0009307">
    <property type="term" value="P:DNA restriction-modification system"/>
    <property type="evidence" value="ECO:0007669"/>
    <property type="project" value="InterPro"/>
</dbReference>